<keyword evidence="5" id="KW-0808">Transferase</keyword>
<dbReference type="GO" id="GO:0005840">
    <property type="term" value="C:ribosome"/>
    <property type="evidence" value="ECO:0007669"/>
    <property type="project" value="UniProtKB-KW"/>
</dbReference>
<organism evidence="5 6">
    <name type="scientific">Telluria mixta</name>
    <dbReference type="NCBI Taxonomy" id="34071"/>
    <lineage>
        <taxon>Bacteria</taxon>
        <taxon>Pseudomonadati</taxon>
        <taxon>Pseudomonadota</taxon>
        <taxon>Betaproteobacteria</taxon>
        <taxon>Burkholderiales</taxon>
        <taxon>Oxalobacteraceae</taxon>
        <taxon>Telluria group</taxon>
        <taxon>Telluria</taxon>
    </lineage>
</organism>
<dbReference type="RefSeq" id="WP_259450050.1">
    <property type="nucleotide sequence ID" value="NZ_CP119520.1"/>
</dbReference>
<feature type="coiled-coil region" evidence="1">
    <location>
        <begin position="762"/>
        <end position="817"/>
    </location>
</feature>
<dbReference type="GO" id="GO:0032259">
    <property type="term" value="P:methylation"/>
    <property type="evidence" value="ECO:0007669"/>
    <property type="project" value="UniProtKB-KW"/>
</dbReference>
<sequence>MSDNVFELSADGVSYRMLLPNADIDYIQRKLATEHVPYELPMLEDMRTRLAADDLVVDAGANIGNHTMYLAAVVGCRVVAFEPNAKLAEALRASLALNALDGKVDVRELGLGKRAGRGQFAKNIPDNLGAQSITGGEGPLEIAPLDSIDFPAQVKAVKIDVEGMELDVLEGAAGLIGRDRPIVYVECADQVSFRQVHEWMVAKNYGYWDTFNATPTHLFLPSEQTTVDQRLSRLQLKGAQDIYQLQEQIAKTREMLDSANLKYRAANEQIANLKVQLTQQEAARTRAEQVANDAQGQLVEMRNRLEAERASLQQEIQRLSGLAESHREAAHDAEKQLIRIEATLEVARAQAAEATAGRNRAESDSERQAAAVRELTDKLTTANDQLATTRDSLHEANRKYRVVTEQVQEVRRKAEHDDSLTKMAAESAAKTQAQLVETQARLLAERGALVEEINKLRQDWQEASNGAHEVEKQLVRVEVQLQVEKDALAAANNKYRESVNQIATLKQRVAEEEQAARSAEKLWGEVQAAMEQLKDELGKMTARYQAEKEALEAANAMYQAQKETLDAANAKYEAEKEARDAANAKYEAEKEALDAANAKYEAESEALDAANEKCRQAMTEVTALKQRVAEEEQAARGAEQLWGHTQVELHQLKNQLDQVTTSYHTATESVSDLNAKIAAEAEVRRQIERKEEEARAQLTLAQLQYRAAQTDLKQVKTELNNTTQEYRVARERATDLGRQLNDVNLKYRRINNEEIPQLKARVQSSQAQAYEHKRQLEQLKLELTNHKTRLKETNHQLERVRQQKMQAEQQVIKTRASLSFQLGYILINGFKSVRGFIGIPSALLAWRKEVVKRRKQKEQRLQKLQPVNIVPAAQAPAVARTAPPPLDKVEKAAPIAPIVSDAQVEAMDVIAEIKQQEQPAEASQVLPRDLRHLKVACIMDEFTFGSYRSECDLFQLTPAHWQTELESFKPELLFIESAWRGKDELWGSKVGHNSQELQGIVAWCRQHGVPTVFWNKEDPVHFETFLSTAMLFDCVFTTDIDCIHRYKAALKHDNVFLLPFACQPKNNHPIETYERKDAFCFAGAYYVRYPDRTRDLGNFISELPGFRPVEIYDRNYGKNDPNYQFPPEYQPYIVGTLPFDQIDKAYKGYRYAINLNSIKQSQTMFARRVFELMASNTITVSNFSRGIRLMFGDLVITTDSGHEMVRHLETVAGDEVRSAKLRLAALRKVLQEHTYEQRLAYVFAKVSGGSAEVRQPAIAVLATAANQTELDMVRASVARQTYAHCRVHVLLGMNFTPVPSTDERVRFLPHADAATLDIGTIAQGADFVAGMVAQDYYGPNYLLDIALATTYSGAQVIGKNAHYAWDNGAVAMHAAGTAYRPAPQFALRSAAVRLACVAEANAASWLAVLPTSALGTEHGLAIDEFNYCRNGQHGADLDLVTTAVCDLQGLDTGVPVAELLRLAERIPPAAEGAEQGEMISGKRLSEAFGRAPSAAIQAEFDGDNWCFRSQLGDGKHEYLYATTDFTLETLGWTNKAEFYFDTTPGLNLQLVLVFLDAQKQKISHVIKHANRNQDAEIPLGTVSVRIGLRIYAGGSCDIKGLILGHRNLQPAEIIGKADRLILTNHYPSYDDLYRNGFVHSRVMAYRERGIRCDVFRMRPAEPVSYHEFADVDVTTGSQEVLHQMLSSGRYKTVMVHFLEPAMWEVLQHHIDRIKVVVWVHGAEIQPWHRRDYNYSTEEERTVAKMKSAARMEFWQGLLRPMPANLKLVFVSRYFAEEVMEDIGFRIPEEHYTIIHNPIDTDVFSYQPKPAEQRTKVLSIRPYASAKYANDLSVKAIQLLAEKPWFQDMEFRMIGDGPLFDTLLEPLRQYGNVLIERRFLKQSEIAALHKEYGIFLSPTRMDAQGVSRDEAMASGLVPVTNGVTAIPEFVDEQCGILAPGEDAVAMAEGIAAMYENPELFMAMSEQAALRVKRQSAKEKIVDAEIKEMA</sequence>
<keyword evidence="5" id="KW-0689">Ribosomal protein</keyword>
<evidence type="ECO:0000313" key="6">
    <source>
        <dbReference type="Proteomes" id="UP001165263"/>
    </source>
</evidence>
<evidence type="ECO:0000256" key="1">
    <source>
        <dbReference type="SAM" id="Coils"/>
    </source>
</evidence>
<reference evidence="5" key="1">
    <citation type="submission" date="2022-08" db="EMBL/GenBank/DDBJ databases">
        <title>Reclassification of Massilia species as members of the genera Telluria, Duganella, Pseudoduganella, Mokoshia gen. nov. and Zemynaea gen. nov. using orthogonal and non-orthogonal genome-based approaches.</title>
        <authorList>
            <person name="Bowman J.P."/>
        </authorList>
    </citation>
    <scope>NUCLEOTIDE SEQUENCE</scope>
    <source>
        <strain evidence="5">LMG 11547</strain>
    </source>
</reference>
<dbReference type="InterPro" id="IPR029063">
    <property type="entry name" value="SAM-dependent_MTases_sf"/>
</dbReference>
<proteinExistence type="predicted"/>
<evidence type="ECO:0000259" key="4">
    <source>
        <dbReference type="Pfam" id="PF13524"/>
    </source>
</evidence>
<dbReference type="InterPro" id="IPR006342">
    <property type="entry name" value="FkbM_mtfrase"/>
</dbReference>
<dbReference type="PANTHER" id="PTHR34203:SF15">
    <property type="entry name" value="SLL1173 PROTEIN"/>
    <property type="match status" value="1"/>
</dbReference>
<evidence type="ECO:0000256" key="2">
    <source>
        <dbReference type="SAM" id="MobiDB-lite"/>
    </source>
</evidence>
<dbReference type="InterPro" id="IPR052514">
    <property type="entry name" value="SAM-dependent_MTase"/>
</dbReference>
<dbReference type="Gene3D" id="3.40.50.2000">
    <property type="entry name" value="Glycogen Phosphorylase B"/>
    <property type="match status" value="2"/>
</dbReference>
<name>A0ABT2C0R0_9BURK</name>
<comment type="caution">
    <text evidence="5">The sequence shown here is derived from an EMBL/GenBank/DDBJ whole genome shotgun (WGS) entry which is preliminary data.</text>
</comment>
<keyword evidence="1" id="KW-0175">Coiled coil</keyword>
<gene>
    <name evidence="5" type="ORF">NX786_16685</name>
</gene>
<dbReference type="CDD" id="cd03801">
    <property type="entry name" value="GT4_PimA-like"/>
    <property type="match status" value="1"/>
</dbReference>
<dbReference type="Pfam" id="PF13524">
    <property type="entry name" value="Glyco_trans_1_2"/>
    <property type="match status" value="1"/>
</dbReference>
<feature type="coiled-coil region" evidence="1">
    <location>
        <begin position="474"/>
        <end position="641"/>
    </location>
</feature>
<dbReference type="PANTHER" id="PTHR34203">
    <property type="entry name" value="METHYLTRANSFERASE, FKBM FAMILY PROTEIN"/>
    <property type="match status" value="1"/>
</dbReference>
<evidence type="ECO:0000313" key="5">
    <source>
        <dbReference type="EMBL" id="MCS0630970.1"/>
    </source>
</evidence>
<dbReference type="Gene3D" id="3.40.50.150">
    <property type="entry name" value="Vaccinia Virus protein VP39"/>
    <property type="match status" value="1"/>
</dbReference>
<dbReference type="Proteomes" id="UP001165263">
    <property type="component" value="Unassembled WGS sequence"/>
</dbReference>
<keyword evidence="6" id="KW-1185">Reference proteome</keyword>
<dbReference type="Pfam" id="PF05050">
    <property type="entry name" value="Methyltransf_21"/>
    <property type="match status" value="1"/>
</dbReference>
<dbReference type="GO" id="GO:0008168">
    <property type="term" value="F:methyltransferase activity"/>
    <property type="evidence" value="ECO:0007669"/>
    <property type="project" value="UniProtKB-KW"/>
</dbReference>
<feature type="coiled-coil region" evidence="1">
    <location>
        <begin position="673"/>
        <end position="732"/>
    </location>
</feature>
<accession>A0ABT2C0R0</accession>
<dbReference type="SUPFAM" id="SSF53335">
    <property type="entry name" value="S-adenosyl-L-methionine-dependent methyltransferases"/>
    <property type="match status" value="1"/>
</dbReference>
<feature type="region of interest" description="Disordered" evidence="2">
    <location>
        <begin position="351"/>
        <end position="371"/>
    </location>
</feature>
<dbReference type="Pfam" id="PF13692">
    <property type="entry name" value="Glyco_trans_1_4"/>
    <property type="match status" value="1"/>
</dbReference>
<dbReference type="EMBL" id="JANUHC010000005">
    <property type="protein sequence ID" value="MCS0630970.1"/>
    <property type="molecule type" value="Genomic_DNA"/>
</dbReference>
<feature type="domain" description="Methyltransferase FkbM" evidence="3">
    <location>
        <begin position="58"/>
        <end position="207"/>
    </location>
</feature>
<evidence type="ECO:0000259" key="3">
    <source>
        <dbReference type="Pfam" id="PF05050"/>
    </source>
</evidence>
<keyword evidence="5" id="KW-0489">Methyltransferase</keyword>
<keyword evidence="5" id="KW-0687">Ribonucleoprotein</keyword>
<dbReference type="SUPFAM" id="SSF53756">
    <property type="entry name" value="UDP-Glycosyltransferase/glycogen phosphorylase"/>
    <property type="match status" value="1"/>
</dbReference>
<protein>
    <submittedName>
        <fullName evidence="5">FkbM family methyltransferase</fullName>
    </submittedName>
</protein>
<dbReference type="InterPro" id="IPR055259">
    <property type="entry name" value="YkvP/CgeB_Glyco_trans-like"/>
</dbReference>
<feature type="domain" description="Spore protein YkvP/CgeB glycosyl transferase-like" evidence="4">
    <location>
        <begin position="1126"/>
        <end position="1242"/>
    </location>
</feature>
<dbReference type="NCBIfam" id="TIGR01444">
    <property type="entry name" value="fkbM_fam"/>
    <property type="match status" value="1"/>
</dbReference>